<comment type="caution">
    <text evidence="2">The sequence shown here is derived from an EMBL/GenBank/DDBJ whole genome shotgun (WGS) entry which is preliminary data.</text>
</comment>
<name>A0A3A4QVP5_9BACT</name>
<organism evidence="2 3">
    <name type="scientific">Candidatus Auribacter fodinae</name>
    <dbReference type="NCBI Taxonomy" id="2093366"/>
    <lineage>
        <taxon>Bacteria</taxon>
        <taxon>Pseudomonadati</taxon>
        <taxon>Candidatus Auribacterota</taxon>
        <taxon>Candidatus Auribacteria</taxon>
        <taxon>Candidatus Auribacterales</taxon>
        <taxon>Candidatus Auribacteraceae</taxon>
        <taxon>Candidatus Auribacter</taxon>
    </lineage>
</organism>
<dbReference type="EMBL" id="QZJZ01000072">
    <property type="protein sequence ID" value="RJP58020.1"/>
    <property type="molecule type" value="Genomic_DNA"/>
</dbReference>
<gene>
    <name evidence="2" type="ORF">C4541_09075</name>
</gene>
<dbReference type="InterPro" id="IPR005835">
    <property type="entry name" value="NTP_transferase_dom"/>
</dbReference>
<dbReference type="AlphaFoldDB" id="A0A3A4QVP5"/>
<dbReference type="PANTHER" id="PTHR42883:SF2">
    <property type="entry name" value="THYMIDYLYLTRANSFERASE"/>
    <property type="match status" value="1"/>
</dbReference>
<dbReference type="CDD" id="cd04181">
    <property type="entry name" value="NTP_transferase"/>
    <property type="match status" value="1"/>
</dbReference>
<protein>
    <submittedName>
        <fullName evidence="2">Nucleotidyltransferase family protein</fullName>
    </submittedName>
</protein>
<dbReference type="Pfam" id="PF00483">
    <property type="entry name" value="NTP_transferase"/>
    <property type="match status" value="1"/>
</dbReference>
<dbReference type="PANTHER" id="PTHR42883">
    <property type="entry name" value="GLUCOSE-1-PHOSPHATE THYMIDYLTRANSFERASE"/>
    <property type="match status" value="1"/>
</dbReference>
<dbReference type="InterPro" id="IPR029044">
    <property type="entry name" value="Nucleotide-diphossugar_trans"/>
</dbReference>
<sequence>MKALIMAAGYATRLYPLTKDKAKPLLDVGGKPIIEYIIAKLEAFKEIDTIYVVTNDKFHHQFEQWAEKFAYHKPIEIINDGTLSNDDRLGAIGDINFSIQQKKINDDLLVVAGDNLFDFDLAKLKQFSTDKKLVICTYDVGDLALATQYGIISMDAAGKVVLFVEKPKNPPSTQAALGIYLFKKEAVPLIAEYINQGMKQDAPGYFIQWVYKAEDVYAYSFDGTWYDIGDLASYEKANELFSK</sequence>
<keyword evidence="2" id="KW-0808">Transferase</keyword>
<dbReference type="Proteomes" id="UP000266426">
    <property type="component" value="Unassembled WGS sequence"/>
</dbReference>
<reference evidence="2 3" key="1">
    <citation type="journal article" date="2017" name="ISME J.">
        <title>Energy and carbon metabolisms in a deep terrestrial subsurface fluid microbial community.</title>
        <authorList>
            <person name="Momper L."/>
            <person name="Jungbluth S.P."/>
            <person name="Lee M.D."/>
            <person name="Amend J.P."/>
        </authorList>
    </citation>
    <scope>NUCLEOTIDE SEQUENCE [LARGE SCALE GENOMIC DNA]</scope>
    <source>
        <strain evidence="2">SURF_26</strain>
    </source>
</reference>
<evidence type="ECO:0000313" key="2">
    <source>
        <dbReference type="EMBL" id="RJP58020.1"/>
    </source>
</evidence>
<dbReference type="Gene3D" id="3.90.550.10">
    <property type="entry name" value="Spore Coat Polysaccharide Biosynthesis Protein SpsA, Chain A"/>
    <property type="match status" value="1"/>
</dbReference>
<feature type="domain" description="Nucleotidyl transferase" evidence="1">
    <location>
        <begin position="2"/>
        <end position="239"/>
    </location>
</feature>
<evidence type="ECO:0000259" key="1">
    <source>
        <dbReference type="Pfam" id="PF00483"/>
    </source>
</evidence>
<evidence type="ECO:0000313" key="3">
    <source>
        <dbReference type="Proteomes" id="UP000266426"/>
    </source>
</evidence>
<accession>A0A3A4QVP5</accession>
<proteinExistence type="predicted"/>
<dbReference type="SUPFAM" id="SSF53448">
    <property type="entry name" value="Nucleotide-diphospho-sugar transferases"/>
    <property type="match status" value="1"/>
</dbReference>
<dbReference type="GO" id="GO:0016740">
    <property type="term" value="F:transferase activity"/>
    <property type="evidence" value="ECO:0007669"/>
    <property type="project" value="UniProtKB-KW"/>
</dbReference>